<sequence>MFIKKRSGSELSSFLNIVKKCAEKGVFLTDTHAHLHFPELATDIEHHLTEAENVGVKRFITIGINKKDSSKAVKLAEKYENIFASAGVHPHDASEFNHSDIDFFINTFKQEKVVAVGEIGLDYFRNHSPKDIQKDVFAIFLDLSVSEKLPFIIHNREATKDLIDVADPIVGRKNHGGIVHCFNGDKDLMKWALDADLFISFAGNLTYKKADELREALKYIPLDRLLVETDCPYLSPMPFRGKQNVPANVIFTAYTVCKVKDIDYRNLLLTLENNIKKLYTL</sequence>
<feature type="binding site" evidence="4">
    <location>
        <position position="154"/>
    </location>
    <ligand>
        <name>a divalent metal cation</name>
        <dbReference type="ChEBI" id="CHEBI:60240"/>
        <label>2</label>
    </ligand>
</feature>
<dbReference type="InterPro" id="IPR001130">
    <property type="entry name" value="TatD-like"/>
</dbReference>
<feature type="binding site" evidence="4">
    <location>
        <position position="34"/>
    </location>
    <ligand>
        <name>a divalent metal cation</name>
        <dbReference type="ChEBI" id="CHEBI:60240"/>
        <label>1</label>
    </ligand>
</feature>
<dbReference type="AlphaFoldDB" id="A0A3D5QAR5"/>
<dbReference type="Pfam" id="PF01026">
    <property type="entry name" value="TatD_DNase"/>
    <property type="match status" value="1"/>
</dbReference>
<keyword evidence="2 4" id="KW-0479">Metal-binding</keyword>
<dbReference type="CDD" id="cd01310">
    <property type="entry name" value="TatD_DNAse"/>
    <property type="match status" value="1"/>
</dbReference>
<evidence type="ECO:0000256" key="4">
    <source>
        <dbReference type="PIRSR" id="PIRSR005902-1"/>
    </source>
</evidence>
<dbReference type="EMBL" id="DPPF01000091">
    <property type="protein sequence ID" value="HCW92927.1"/>
    <property type="molecule type" value="Genomic_DNA"/>
</dbReference>
<dbReference type="SUPFAM" id="SSF51556">
    <property type="entry name" value="Metallo-dependent hydrolases"/>
    <property type="match status" value="1"/>
</dbReference>
<evidence type="ECO:0000313" key="5">
    <source>
        <dbReference type="EMBL" id="HCW92927.1"/>
    </source>
</evidence>
<organism evidence="5 6">
    <name type="scientific">Flexistipes sinusarabici</name>
    <dbReference type="NCBI Taxonomy" id="2352"/>
    <lineage>
        <taxon>Bacteria</taxon>
        <taxon>Pseudomonadati</taxon>
        <taxon>Deferribacterota</taxon>
        <taxon>Deferribacteres</taxon>
        <taxon>Deferribacterales</taxon>
        <taxon>Flexistipitaceae</taxon>
        <taxon>Flexistipes</taxon>
    </lineage>
</organism>
<evidence type="ECO:0000256" key="1">
    <source>
        <dbReference type="ARBA" id="ARBA00009275"/>
    </source>
</evidence>
<dbReference type="InterPro" id="IPR015991">
    <property type="entry name" value="TatD/YcfH-like"/>
</dbReference>
<dbReference type="PIRSF" id="PIRSF005902">
    <property type="entry name" value="DNase_TatD"/>
    <property type="match status" value="1"/>
</dbReference>
<dbReference type="Gene3D" id="3.20.20.140">
    <property type="entry name" value="Metal-dependent hydrolases"/>
    <property type="match status" value="1"/>
</dbReference>
<evidence type="ECO:0000256" key="3">
    <source>
        <dbReference type="ARBA" id="ARBA00022801"/>
    </source>
</evidence>
<dbReference type="GO" id="GO:0016788">
    <property type="term" value="F:hydrolase activity, acting on ester bonds"/>
    <property type="evidence" value="ECO:0007669"/>
    <property type="project" value="InterPro"/>
</dbReference>
<dbReference type="PROSITE" id="PS01091">
    <property type="entry name" value="TATD_3"/>
    <property type="match status" value="1"/>
</dbReference>
<proteinExistence type="inferred from homology"/>
<gene>
    <name evidence="5" type="ORF">DHM44_04520</name>
</gene>
<feature type="binding site" evidence="4">
    <location>
        <position position="230"/>
    </location>
    <ligand>
        <name>a divalent metal cation</name>
        <dbReference type="ChEBI" id="CHEBI:60240"/>
        <label>1</label>
    </ligand>
</feature>
<feature type="binding site" evidence="4">
    <location>
        <position position="32"/>
    </location>
    <ligand>
        <name>a divalent metal cation</name>
        <dbReference type="ChEBI" id="CHEBI:60240"/>
        <label>1</label>
    </ligand>
</feature>
<dbReference type="FunFam" id="3.20.20.140:FF:000005">
    <property type="entry name" value="TatD family hydrolase"/>
    <property type="match status" value="1"/>
</dbReference>
<evidence type="ECO:0000256" key="2">
    <source>
        <dbReference type="ARBA" id="ARBA00022723"/>
    </source>
</evidence>
<dbReference type="GO" id="GO:0004536">
    <property type="term" value="F:DNA nuclease activity"/>
    <property type="evidence" value="ECO:0007669"/>
    <property type="project" value="InterPro"/>
</dbReference>
<protein>
    <submittedName>
        <fullName evidence="5">TatD family deoxyribonuclease</fullName>
    </submittedName>
</protein>
<dbReference type="Proteomes" id="UP000262325">
    <property type="component" value="Unassembled WGS sequence"/>
</dbReference>
<dbReference type="NCBIfam" id="TIGR00010">
    <property type="entry name" value="YchF/TatD family DNA exonuclease"/>
    <property type="match status" value="1"/>
</dbReference>
<comment type="caution">
    <text evidence="5">The sequence shown here is derived from an EMBL/GenBank/DDBJ whole genome shotgun (WGS) entry which is preliminary data.</text>
</comment>
<name>A0A3D5QAR5_FLESI</name>
<feature type="binding site" evidence="4">
    <location>
        <position position="118"/>
    </location>
    <ligand>
        <name>a divalent metal cation</name>
        <dbReference type="ChEBI" id="CHEBI:60240"/>
        <label>1</label>
    </ligand>
</feature>
<reference evidence="5 6" key="1">
    <citation type="journal article" date="2018" name="Nat. Biotechnol.">
        <title>A standardized bacterial taxonomy based on genome phylogeny substantially revises the tree of life.</title>
        <authorList>
            <person name="Parks D.H."/>
            <person name="Chuvochina M."/>
            <person name="Waite D.W."/>
            <person name="Rinke C."/>
            <person name="Skarshewski A."/>
            <person name="Chaumeil P.A."/>
            <person name="Hugenholtz P."/>
        </authorList>
    </citation>
    <scope>NUCLEOTIDE SEQUENCE [LARGE SCALE GENOMIC DNA]</scope>
    <source>
        <strain evidence="5">UBA8672</strain>
    </source>
</reference>
<dbReference type="InterPro" id="IPR032466">
    <property type="entry name" value="Metal_Hydrolase"/>
</dbReference>
<dbReference type="PANTHER" id="PTHR46124:SF2">
    <property type="entry name" value="D-AMINOACYL-TRNA DEACYLASE"/>
    <property type="match status" value="1"/>
</dbReference>
<dbReference type="InterPro" id="IPR018228">
    <property type="entry name" value="DNase_TatD-rel_CS"/>
</dbReference>
<accession>A0A3D5QAR5</accession>
<feature type="binding site" evidence="4">
    <location>
        <position position="180"/>
    </location>
    <ligand>
        <name>a divalent metal cation</name>
        <dbReference type="ChEBI" id="CHEBI:60240"/>
        <label>2</label>
    </ligand>
</feature>
<dbReference type="GO" id="GO:0046872">
    <property type="term" value="F:metal ion binding"/>
    <property type="evidence" value="ECO:0007669"/>
    <property type="project" value="UniProtKB-KW"/>
</dbReference>
<dbReference type="PANTHER" id="PTHR46124">
    <property type="entry name" value="D-AMINOACYL-TRNA DEACYLASE"/>
    <property type="match status" value="1"/>
</dbReference>
<evidence type="ECO:0000313" key="6">
    <source>
        <dbReference type="Proteomes" id="UP000262325"/>
    </source>
</evidence>
<comment type="similarity">
    <text evidence="1">Belongs to the metallo-dependent hydrolases superfamily. TatD-type hydrolase family.</text>
</comment>
<keyword evidence="3" id="KW-0378">Hydrolase</keyword>